<proteinExistence type="predicted"/>
<keyword evidence="2" id="KW-1185">Reference proteome</keyword>
<sequence>MRTKALREMICDKVSRRVQKGLGGRLTEDMWNVEEAYFKGLTEDWVVIIFQRLCANEFILHVGEGEGYLEF</sequence>
<gene>
    <name evidence="1" type="ORF">CDAR_478271</name>
</gene>
<evidence type="ECO:0000313" key="1">
    <source>
        <dbReference type="EMBL" id="GIY69112.1"/>
    </source>
</evidence>
<protein>
    <submittedName>
        <fullName evidence="1">Uncharacterized protein</fullName>
    </submittedName>
</protein>
<reference evidence="1 2" key="1">
    <citation type="submission" date="2021-06" db="EMBL/GenBank/DDBJ databases">
        <title>Caerostris darwini draft genome.</title>
        <authorList>
            <person name="Kono N."/>
            <person name="Arakawa K."/>
        </authorList>
    </citation>
    <scope>NUCLEOTIDE SEQUENCE [LARGE SCALE GENOMIC DNA]</scope>
</reference>
<organism evidence="1 2">
    <name type="scientific">Caerostris darwini</name>
    <dbReference type="NCBI Taxonomy" id="1538125"/>
    <lineage>
        <taxon>Eukaryota</taxon>
        <taxon>Metazoa</taxon>
        <taxon>Ecdysozoa</taxon>
        <taxon>Arthropoda</taxon>
        <taxon>Chelicerata</taxon>
        <taxon>Arachnida</taxon>
        <taxon>Araneae</taxon>
        <taxon>Araneomorphae</taxon>
        <taxon>Entelegynae</taxon>
        <taxon>Araneoidea</taxon>
        <taxon>Araneidae</taxon>
        <taxon>Caerostris</taxon>
    </lineage>
</organism>
<comment type="caution">
    <text evidence="1">The sequence shown here is derived from an EMBL/GenBank/DDBJ whole genome shotgun (WGS) entry which is preliminary data.</text>
</comment>
<name>A0AAV4VFN2_9ARAC</name>
<evidence type="ECO:0000313" key="2">
    <source>
        <dbReference type="Proteomes" id="UP001054837"/>
    </source>
</evidence>
<accession>A0AAV4VFN2</accession>
<dbReference type="AlphaFoldDB" id="A0AAV4VFN2"/>
<dbReference type="Proteomes" id="UP001054837">
    <property type="component" value="Unassembled WGS sequence"/>
</dbReference>
<dbReference type="EMBL" id="BPLQ01013004">
    <property type="protein sequence ID" value="GIY69112.1"/>
    <property type="molecule type" value="Genomic_DNA"/>
</dbReference>